<dbReference type="OrthoDB" id="3530824at2"/>
<keyword evidence="1" id="KW-0812">Transmembrane</keyword>
<sequence length="164" mass="17200">MNAWVSAALIAAVAVAVVVKRLRGEPLNARELFAAPLVLTGIGAWTLWKAEGVGVADAFWVAGGALLGVSLGVVRGTTIQVFEKEGVLWQRYTGRTFAVMAVSALVSFGFGLLAGRMGMHPQARPVQLSIGVGFLGEALAVGARGLMAGVPFAPETRDGRRRDR</sequence>
<proteinExistence type="predicted"/>
<feature type="transmembrane region" description="Helical" evidence="1">
    <location>
        <begin position="55"/>
        <end position="74"/>
    </location>
</feature>
<organism evidence="2 3">
    <name type="scientific">Streptomyces luteoverticillatus</name>
    <name type="common">Streptoverticillium luteoverticillatus</name>
    <dbReference type="NCBI Taxonomy" id="66425"/>
    <lineage>
        <taxon>Bacteria</taxon>
        <taxon>Bacillati</taxon>
        <taxon>Actinomycetota</taxon>
        <taxon>Actinomycetes</taxon>
        <taxon>Kitasatosporales</taxon>
        <taxon>Streptomycetaceae</taxon>
        <taxon>Streptomyces</taxon>
    </lineage>
</organism>
<keyword evidence="1" id="KW-1133">Transmembrane helix</keyword>
<keyword evidence="3" id="KW-1185">Reference proteome</keyword>
<protein>
    <submittedName>
        <fullName evidence="2">DUF1453 domain-containing protein</fullName>
    </submittedName>
</protein>
<gene>
    <name evidence="2" type="ORF">EKH77_25450</name>
</gene>
<accession>A0A3Q9G2T2</accession>
<feature type="transmembrane region" description="Helical" evidence="1">
    <location>
        <begin position="94"/>
        <end position="114"/>
    </location>
</feature>
<keyword evidence="1" id="KW-0472">Membrane</keyword>
<dbReference type="RefSeq" id="WP_126916626.1">
    <property type="nucleotide sequence ID" value="NZ_CP034587.1"/>
</dbReference>
<dbReference type="Proteomes" id="UP000267900">
    <property type="component" value="Chromosome"/>
</dbReference>
<evidence type="ECO:0000256" key="1">
    <source>
        <dbReference type="SAM" id="Phobius"/>
    </source>
</evidence>
<evidence type="ECO:0000313" key="2">
    <source>
        <dbReference type="EMBL" id="AZQ74123.1"/>
    </source>
</evidence>
<feature type="transmembrane region" description="Helical" evidence="1">
    <location>
        <begin position="32"/>
        <end position="48"/>
    </location>
</feature>
<dbReference type="EMBL" id="CP034587">
    <property type="protein sequence ID" value="AZQ74123.1"/>
    <property type="molecule type" value="Genomic_DNA"/>
</dbReference>
<name>A0A3Q9G2T2_STRLT</name>
<evidence type="ECO:0000313" key="3">
    <source>
        <dbReference type="Proteomes" id="UP000267900"/>
    </source>
</evidence>
<dbReference type="AlphaFoldDB" id="A0A3Q9G2T2"/>
<reference evidence="2 3" key="1">
    <citation type="submission" date="2018-12" db="EMBL/GenBank/DDBJ databases">
        <title>The whole draft genome of Streptomyce luteoverticillatus CGMCC 15060.</title>
        <authorList>
            <person name="Feng Z."/>
            <person name="Chen G."/>
            <person name="Zhang J."/>
            <person name="Zhu H."/>
            <person name="Yu X."/>
            <person name="Zhang W."/>
            <person name="Zhang X."/>
        </authorList>
    </citation>
    <scope>NUCLEOTIDE SEQUENCE [LARGE SCALE GENOMIC DNA]</scope>
    <source>
        <strain evidence="2 3">CGMCC 15060</strain>
    </source>
</reference>